<dbReference type="Gene3D" id="1.20.80.10">
    <property type="match status" value="1"/>
</dbReference>
<dbReference type="Gene3D" id="2.30.29.30">
    <property type="entry name" value="Pleckstrin-homology domain (PH domain)/Phosphotyrosine-binding domain (PTB)"/>
    <property type="match status" value="2"/>
</dbReference>
<evidence type="ECO:0000256" key="1">
    <source>
        <dbReference type="SAM" id="MobiDB-lite"/>
    </source>
</evidence>
<accession>A0A8V5GCX8</accession>
<dbReference type="InterPro" id="IPR037843">
    <property type="entry name" value="Kindlin/fermitin"/>
</dbReference>
<dbReference type="InterPro" id="IPR035963">
    <property type="entry name" value="FERM_2"/>
</dbReference>
<dbReference type="PANTHER" id="PTHR16160">
    <property type="entry name" value="FERMITIN 2-RELATED"/>
    <property type="match status" value="1"/>
</dbReference>
<dbReference type="GO" id="GO:0030055">
    <property type="term" value="C:cell-substrate junction"/>
    <property type="evidence" value="ECO:0007669"/>
    <property type="project" value="TreeGrafter"/>
</dbReference>
<dbReference type="InterPro" id="IPR011993">
    <property type="entry name" value="PH-like_dom_sf"/>
</dbReference>
<dbReference type="GO" id="GO:0007160">
    <property type="term" value="P:cell-matrix adhesion"/>
    <property type="evidence" value="ECO:0007669"/>
    <property type="project" value="TreeGrafter"/>
</dbReference>
<name>A0A8V5GCX8_MELUD</name>
<dbReference type="InterPro" id="IPR040790">
    <property type="entry name" value="Kindlin_2_N"/>
</dbReference>
<dbReference type="GO" id="GO:0007229">
    <property type="term" value="P:integrin-mediated signaling pathway"/>
    <property type="evidence" value="ECO:0007669"/>
    <property type="project" value="InterPro"/>
</dbReference>
<reference evidence="2" key="1">
    <citation type="submission" date="2020-03" db="EMBL/GenBank/DDBJ databases">
        <title>Melopsittacus undulatus (budgerigar) genome, bMelUnd1, maternal haplotype with Z.</title>
        <authorList>
            <person name="Gedman G."/>
            <person name="Mountcastle J."/>
            <person name="Haase B."/>
            <person name="Formenti G."/>
            <person name="Wright T."/>
            <person name="Apodaca J."/>
            <person name="Pelan S."/>
            <person name="Chow W."/>
            <person name="Rhie A."/>
            <person name="Howe K."/>
            <person name="Fedrigo O."/>
            <person name="Jarvis E.D."/>
        </authorList>
    </citation>
    <scope>NUCLEOTIDE SEQUENCE [LARGE SCALE GENOMIC DNA]</scope>
</reference>
<sequence>MSAPHISRAHGYEGGGGGGGGNEPHGEGRTCGSGPHISVLWGWALCLSSPPPPPWASRVPRDWSDHALWWPQRRHWLLRSSRSLDALGVGGASRLRFTRQHRPLRLRMPHGRRLRMRLSFARALPHAVAEACGVLGARGGGLGLVMGSWGLVMGQLGVGYGAVGVGYGQLGVGYGAVGVGCGAVGGWLWGSCGSRGGRSGRCQSAPCRWLDSSRSLLEQDVADDEELVLSFKYHCFMELEPRGALRVALLYEQARWALLREEIDCTEEEMLLFAALQYQIDEVGAGAEPGGAGGGQDLDDLDAALNNLEVKLGGEPEPPVPLVTPDVDVVGRRFCLKLLVPTPEGMSELHLRCRDALQYSRWVTGCRLSARGRSLSDPSFAAEARAVQALLGLPPSGHAHSEAPPAPTRTPPDPRVLLPPRMQRKGKVKQLVPRILEVLHRVGALSPAQARLRFLQAWKALPGFGLAYFLVRFQGSRRDEILGVGPSRILRMEPSTGAVIRAWRYSSLRRWNVNWDSRQLEGDLTLALSVLSAPCQTLHEFLGGYVCLGGRRPGQGLDQRLFLQLTGGQETI</sequence>
<dbReference type="Proteomes" id="UP000694405">
    <property type="component" value="Chromosome 22"/>
</dbReference>
<dbReference type="GO" id="GO:0033632">
    <property type="term" value="P:regulation of cell-cell adhesion mediated by integrin"/>
    <property type="evidence" value="ECO:0007669"/>
    <property type="project" value="TreeGrafter"/>
</dbReference>
<dbReference type="Pfam" id="PF18124">
    <property type="entry name" value="Kindlin_2_N"/>
    <property type="match status" value="1"/>
</dbReference>
<dbReference type="InterPro" id="IPR019748">
    <property type="entry name" value="FERM_central"/>
</dbReference>
<dbReference type="GO" id="GO:0033622">
    <property type="term" value="P:integrin activation"/>
    <property type="evidence" value="ECO:0007669"/>
    <property type="project" value="TreeGrafter"/>
</dbReference>
<feature type="region of interest" description="Disordered" evidence="1">
    <location>
        <begin position="393"/>
        <end position="419"/>
    </location>
</feature>
<organism evidence="2 3">
    <name type="scientific">Melopsittacus undulatus</name>
    <name type="common">Budgerigar</name>
    <name type="synonym">Psittacus undulatus</name>
    <dbReference type="NCBI Taxonomy" id="13146"/>
    <lineage>
        <taxon>Eukaryota</taxon>
        <taxon>Metazoa</taxon>
        <taxon>Chordata</taxon>
        <taxon>Craniata</taxon>
        <taxon>Vertebrata</taxon>
        <taxon>Euteleostomi</taxon>
        <taxon>Archelosauria</taxon>
        <taxon>Archosauria</taxon>
        <taxon>Dinosauria</taxon>
        <taxon>Saurischia</taxon>
        <taxon>Theropoda</taxon>
        <taxon>Coelurosauria</taxon>
        <taxon>Aves</taxon>
        <taxon>Neognathae</taxon>
        <taxon>Neoaves</taxon>
        <taxon>Telluraves</taxon>
        <taxon>Australaves</taxon>
        <taxon>Psittaciformes</taxon>
        <taxon>Psittaculidae</taxon>
        <taxon>Melopsittacus</taxon>
    </lineage>
</organism>
<proteinExistence type="predicted"/>
<dbReference type="SUPFAM" id="SSF50729">
    <property type="entry name" value="PH domain-like"/>
    <property type="match status" value="1"/>
</dbReference>
<dbReference type="SMART" id="SM00295">
    <property type="entry name" value="B41"/>
    <property type="match status" value="1"/>
</dbReference>
<dbReference type="CDD" id="cd14473">
    <property type="entry name" value="FERM_B-lobe"/>
    <property type="match status" value="2"/>
</dbReference>
<reference evidence="2" key="2">
    <citation type="submission" date="2025-08" db="UniProtKB">
        <authorList>
            <consortium name="Ensembl"/>
        </authorList>
    </citation>
    <scope>IDENTIFICATION</scope>
</reference>
<keyword evidence="3" id="KW-1185">Reference proteome</keyword>
<dbReference type="Gene3D" id="3.10.20.90">
    <property type="entry name" value="Phosphatidylinositol 3-kinase Catalytic Subunit, Chain A, domain 1"/>
    <property type="match status" value="1"/>
</dbReference>
<feature type="compositionally biased region" description="Pro residues" evidence="1">
    <location>
        <begin position="404"/>
        <end position="414"/>
    </location>
</feature>
<feature type="compositionally biased region" description="Gly residues" evidence="1">
    <location>
        <begin position="12"/>
        <end position="23"/>
    </location>
</feature>
<dbReference type="InterPro" id="IPR014352">
    <property type="entry name" value="FERM/acyl-CoA-bd_prot_sf"/>
</dbReference>
<evidence type="ECO:0000313" key="3">
    <source>
        <dbReference type="Proteomes" id="UP000694405"/>
    </source>
</evidence>
<dbReference type="PANTHER" id="PTHR16160:SF1">
    <property type="entry name" value="FERMITIN FAMILY HOMOLOG 3"/>
    <property type="match status" value="1"/>
</dbReference>
<dbReference type="InterPro" id="IPR019749">
    <property type="entry name" value="Band_41_domain"/>
</dbReference>
<dbReference type="SUPFAM" id="SSF47031">
    <property type="entry name" value="Second domain of FERM"/>
    <property type="match status" value="1"/>
</dbReference>
<dbReference type="GO" id="GO:0005178">
    <property type="term" value="F:integrin binding"/>
    <property type="evidence" value="ECO:0007669"/>
    <property type="project" value="TreeGrafter"/>
</dbReference>
<dbReference type="Pfam" id="PF00373">
    <property type="entry name" value="FERM_M"/>
    <property type="match status" value="1"/>
</dbReference>
<evidence type="ECO:0000313" key="2">
    <source>
        <dbReference type="Ensembl" id="ENSMUNP00000025476.1"/>
    </source>
</evidence>
<dbReference type="GO" id="GO:0070527">
    <property type="term" value="P:platelet aggregation"/>
    <property type="evidence" value="ECO:0007669"/>
    <property type="project" value="TreeGrafter"/>
</dbReference>
<reference evidence="2" key="3">
    <citation type="submission" date="2025-09" db="UniProtKB">
        <authorList>
            <consortium name="Ensembl"/>
        </authorList>
    </citation>
    <scope>IDENTIFICATION</scope>
</reference>
<feature type="region of interest" description="Disordered" evidence="1">
    <location>
        <begin position="1"/>
        <end position="31"/>
    </location>
</feature>
<dbReference type="Ensembl" id="ENSMUNT00000026431.1">
    <property type="protein sequence ID" value="ENSMUNP00000025476.1"/>
    <property type="gene ID" value="ENSMUNG00000018274.1"/>
</dbReference>
<dbReference type="AlphaFoldDB" id="A0A8V5GCX8"/>
<protein>
    <submittedName>
        <fullName evidence="2">Uncharacterized protein</fullName>
    </submittedName>
</protein>
<dbReference type="GO" id="GO:0007159">
    <property type="term" value="P:leukocyte cell-cell adhesion"/>
    <property type="evidence" value="ECO:0007669"/>
    <property type="project" value="TreeGrafter"/>
</dbReference>